<evidence type="ECO:0000313" key="3">
    <source>
        <dbReference type="Proteomes" id="UP000053890"/>
    </source>
</evidence>
<evidence type="ECO:0000313" key="2">
    <source>
        <dbReference type="EMBL" id="KPV78079.1"/>
    </source>
</evidence>
<feature type="non-terminal residue" evidence="2">
    <location>
        <position position="198"/>
    </location>
</feature>
<organism evidence="2 3">
    <name type="scientific">Rhodotorula graminis (strain WP1)</name>
    <dbReference type="NCBI Taxonomy" id="578459"/>
    <lineage>
        <taxon>Eukaryota</taxon>
        <taxon>Fungi</taxon>
        <taxon>Dikarya</taxon>
        <taxon>Basidiomycota</taxon>
        <taxon>Pucciniomycotina</taxon>
        <taxon>Microbotryomycetes</taxon>
        <taxon>Sporidiobolales</taxon>
        <taxon>Sporidiobolaceae</taxon>
        <taxon>Rhodotorula</taxon>
    </lineage>
</organism>
<reference evidence="2 3" key="1">
    <citation type="journal article" date="2015" name="Front. Microbiol.">
        <title>Genome sequence of the plant growth promoting endophytic yeast Rhodotorula graminis WP1.</title>
        <authorList>
            <person name="Firrincieli A."/>
            <person name="Otillar R."/>
            <person name="Salamov A."/>
            <person name="Schmutz J."/>
            <person name="Khan Z."/>
            <person name="Redman R.S."/>
            <person name="Fleck N.D."/>
            <person name="Lindquist E."/>
            <person name="Grigoriev I.V."/>
            <person name="Doty S.L."/>
        </authorList>
    </citation>
    <scope>NUCLEOTIDE SEQUENCE [LARGE SCALE GENOMIC DNA]</scope>
    <source>
        <strain evidence="2 3">WP1</strain>
    </source>
</reference>
<dbReference type="EMBL" id="KQ474073">
    <property type="protein sequence ID" value="KPV78079.1"/>
    <property type="molecule type" value="Genomic_DNA"/>
</dbReference>
<keyword evidence="1" id="KW-1133">Transmembrane helix</keyword>
<dbReference type="Proteomes" id="UP000053890">
    <property type="component" value="Unassembled WGS sequence"/>
</dbReference>
<dbReference type="RefSeq" id="XP_018274128.1">
    <property type="nucleotide sequence ID" value="XM_018415396.1"/>
</dbReference>
<keyword evidence="1" id="KW-0472">Membrane</keyword>
<sequence length="198" mass="22255">DGRLALQGRAATSTCISSPRPCRYCAAQQRPSSSPDHSERLSRPSHSPIVDFVSLGTLFARLGCVRSAPALLEPRLPLARSATVVVHRRVLDLSSPRLRRTRTRPSPPGCATRSRRPTASSPRLLLHHLVPLCSLRLAIYVLVFLLVVRRHTYRDSLRRRRLADSRFQRRRQVRPLSLSLPRIVVVVVTALQCLRATL</sequence>
<accession>A0A194SBW2</accession>
<feature type="transmembrane region" description="Helical" evidence="1">
    <location>
        <begin position="125"/>
        <end position="148"/>
    </location>
</feature>
<dbReference type="GeneID" id="28975844"/>
<proteinExistence type="predicted"/>
<evidence type="ECO:0000256" key="1">
    <source>
        <dbReference type="SAM" id="Phobius"/>
    </source>
</evidence>
<keyword evidence="1" id="KW-0812">Transmembrane</keyword>
<gene>
    <name evidence="2" type="ORF">RHOBADRAFT_50592</name>
</gene>
<protein>
    <submittedName>
        <fullName evidence="2">Uncharacterized protein</fullName>
    </submittedName>
</protein>
<feature type="non-terminal residue" evidence="2">
    <location>
        <position position="1"/>
    </location>
</feature>
<keyword evidence="3" id="KW-1185">Reference proteome</keyword>
<name>A0A194SBW2_RHOGW</name>
<dbReference type="AlphaFoldDB" id="A0A194SBW2"/>